<name>A0ABP8JGA9_9ACTN</name>
<keyword evidence="1" id="KW-0812">Transmembrane</keyword>
<organism evidence="2 3">
    <name type="scientific">Tsukamurella soli</name>
    <dbReference type="NCBI Taxonomy" id="644556"/>
    <lineage>
        <taxon>Bacteria</taxon>
        <taxon>Bacillati</taxon>
        <taxon>Actinomycetota</taxon>
        <taxon>Actinomycetes</taxon>
        <taxon>Mycobacteriales</taxon>
        <taxon>Tsukamurellaceae</taxon>
        <taxon>Tsukamurella</taxon>
    </lineage>
</organism>
<protein>
    <submittedName>
        <fullName evidence="2">Uncharacterized protein</fullName>
    </submittedName>
</protein>
<accession>A0ABP8JGA9</accession>
<keyword evidence="1" id="KW-0472">Membrane</keyword>
<evidence type="ECO:0000313" key="3">
    <source>
        <dbReference type="Proteomes" id="UP001500635"/>
    </source>
</evidence>
<feature type="transmembrane region" description="Helical" evidence="1">
    <location>
        <begin position="17"/>
        <end position="40"/>
    </location>
</feature>
<keyword evidence="3" id="KW-1185">Reference proteome</keyword>
<evidence type="ECO:0000313" key="2">
    <source>
        <dbReference type="EMBL" id="GAA4390350.1"/>
    </source>
</evidence>
<proteinExistence type="predicted"/>
<comment type="caution">
    <text evidence="2">The sequence shown here is derived from an EMBL/GenBank/DDBJ whole genome shotgun (WGS) entry which is preliminary data.</text>
</comment>
<dbReference type="EMBL" id="BAABFR010000022">
    <property type="protein sequence ID" value="GAA4390350.1"/>
    <property type="molecule type" value="Genomic_DNA"/>
</dbReference>
<sequence>MPPAATKPRPAPGPVKLIFSWVFLLVVAIALTVGPIYVIASSAVSLSAPTTCDGVAMHPQDRCAVVQFSRGSPYETPIQPGATVAGVVPVGLFLFWILLARVFPRSMAAVTRVLVRTGRWPAAERSAL</sequence>
<dbReference type="Proteomes" id="UP001500635">
    <property type="component" value="Unassembled WGS sequence"/>
</dbReference>
<reference evidence="3" key="1">
    <citation type="journal article" date="2019" name="Int. J. Syst. Evol. Microbiol.">
        <title>The Global Catalogue of Microorganisms (GCM) 10K type strain sequencing project: providing services to taxonomists for standard genome sequencing and annotation.</title>
        <authorList>
            <consortium name="The Broad Institute Genomics Platform"/>
            <consortium name="The Broad Institute Genome Sequencing Center for Infectious Disease"/>
            <person name="Wu L."/>
            <person name="Ma J."/>
        </authorList>
    </citation>
    <scope>NUCLEOTIDE SEQUENCE [LARGE SCALE GENOMIC DNA]</scope>
    <source>
        <strain evidence="3">JCM 17688</strain>
    </source>
</reference>
<evidence type="ECO:0000256" key="1">
    <source>
        <dbReference type="SAM" id="Phobius"/>
    </source>
</evidence>
<gene>
    <name evidence="2" type="ORF">GCM10023147_18200</name>
</gene>
<feature type="transmembrane region" description="Helical" evidence="1">
    <location>
        <begin position="78"/>
        <end position="99"/>
    </location>
</feature>
<keyword evidence="1" id="KW-1133">Transmembrane helix</keyword>
<dbReference type="RefSeq" id="WP_344994073.1">
    <property type="nucleotide sequence ID" value="NZ_BAABFR010000022.1"/>
</dbReference>